<protein>
    <submittedName>
        <fullName evidence="7">IGEB protein</fullName>
    </submittedName>
</protein>
<evidence type="ECO:0000313" key="8">
    <source>
        <dbReference type="Proteomes" id="UP000583740"/>
    </source>
</evidence>
<feature type="non-terminal residue" evidence="7">
    <location>
        <position position="98"/>
    </location>
</feature>
<evidence type="ECO:0000256" key="4">
    <source>
        <dbReference type="ARBA" id="ARBA00022759"/>
    </source>
</evidence>
<keyword evidence="1" id="KW-0808">Transferase</keyword>
<keyword evidence="3" id="KW-0540">Nuclease</keyword>
<keyword evidence="5" id="KW-0378">Hydrolase</keyword>
<organism evidence="7 8">
    <name type="scientific">Cardinalis cardinalis</name>
    <name type="common">Northern cardinal</name>
    <dbReference type="NCBI Taxonomy" id="98964"/>
    <lineage>
        <taxon>Eukaryota</taxon>
        <taxon>Metazoa</taxon>
        <taxon>Chordata</taxon>
        <taxon>Craniata</taxon>
        <taxon>Vertebrata</taxon>
        <taxon>Euteleostomi</taxon>
        <taxon>Archelosauria</taxon>
        <taxon>Archosauria</taxon>
        <taxon>Dinosauria</taxon>
        <taxon>Saurischia</taxon>
        <taxon>Theropoda</taxon>
        <taxon>Coelurosauria</taxon>
        <taxon>Aves</taxon>
        <taxon>Neognathae</taxon>
        <taxon>Neoaves</taxon>
        <taxon>Telluraves</taxon>
        <taxon>Australaves</taxon>
        <taxon>Passeriformes</taxon>
        <taxon>Cardinalidae</taxon>
        <taxon>Cardinalis</taxon>
    </lineage>
</organism>
<dbReference type="GO" id="GO:0035613">
    <property type="term" value="F:RNA stem-loop binding"/>
    <property type="evidence" value="ECO:0007669"/>
    <property type="project" value="TreeGrafter"/>
</dbReference>
<evidence type="ECO:0000256" key="1">
    <source>
        <dbReference type="ARBA" id="ARBA00022679"/>
    </source>
</evidence>
<accession>A0A7K5M1X6</accession>
<dbReference type="Gene3D" id="3.30.420.10">
    <property type="entry name" value="Ribonuclease H-like superfamily/Ribonuclease H"/>
    <property type="match status" value="1"/>
</dbReference>
<dbReference type="SUPFAM" id="SSF53098">
    <property type="entry name" value="Ribonuclease H-like"/>
    <property type="match status" value="1"/>
</dbReference>
<proteinExistence type="predicted"/>
<dbReference type="AlphaFoldDB" id="A0A7K5M1X6"/>
<comment type="caution">
    <text evidence="7">The sequence shown here is derived from an EMBL/GenBank/DDBJ whole genome shotgun (WGS) entry which is preliminary data.</text>
</comment>
<name>A0A7K5M1X6_CARCD</name>
<dbReference type="GO" id="GO:0003964">
    <property type="term" value="F:RNA-directed DNA polymerase activity"/>
    <property type="evidence" value="ECO:0007669"/>
    <property type="project" value="UniProtKB-KW"/>
</dbReference>
<evidence type="ECO:0000256" key="2">
    <source>
        <dbReference type="ARBA" id="ARBA00022695"/>
    </source>
</evidence>
<dbReference type="Proteomes" id="UP000583740">
    <property type="component" value="Unassembled WGS sequence"/>
</dbReference>
<dbReference type="PANTHER" id="PTHR41694">
    <property type="entry name" value="ENDOGENOUS RETROVIRUS GROUP K MEMBER POL PROTEIN"/>
    <property type="match status" value="1"/>
</dbReference>
<evidence type="ECO:0000256" key="3">
    <source>
        <dbReference type="ARBA" id="ARBA00022722"/>
    </source>
</evidence>
<evidence type="ECO:0000313" key="7">
    <source>
        <dbReference type="EMBL" id="NWT24649.1"/>
    </source>
</evidence>
<dbReference type="InterPro" id="IPR036397">
    <property type="entry name" value="RNaseH_sf"/>
</dbReference>
<evidence type="ECO:0000256" key="6">
    <source>
        <dbReference type="ARBA" id="ARBA00022918"/>
    </source>
</evidence>
<evidence type="ECO:0000256" key="5">
    <source>
        <dbReference type="ARBA" id="ARBA00022801"/>
    </source>
</evidence>
<keyword evidence="2" id="KW-0548">Nucleotidyltransferase</keyword>
<reference evidence="7 8" key="1">
    <citation type="submission" date="2019-09" db="EMBL/GenBank/DDBJ databases">
        <title>Bird 10,000 Genomes (B10K) Project - Family phase.</title>
        <authorList>
            <person name="Zhang G."/>
        </authorList>
    </citation>
    <scope>NUCLEOTIDE SEQUENCE [LARGE SCALE GENOMIC DNA]</scope>
    <source>
        <strain evidence="7">B10K-DU-001-69</strain>
        <tissue evidence="7">Muscle</tissue>
    </source>
</reference>
<dbReference type="EMBL" id="VYXE01005231">
    <property type="protein sequence ID" value="NWT24649.1"/>
    <property type="molecule type" value="Genomic_DNA"/>
</dbReference>
<gene>
    <name evidence="7" type="primary">Iap_0</name>
    <name evidence="7" type="ORF">CARCAR_R15778</name>
</gene>
<dbReference type="GO" id="GO:0016787">
    <property type="term" value="F:hydrolase activity"/>
    <property type="evidence" value="ECO:0007669"/>
    <property type="project" value="UniProtKB-KW"/>
</dbReference>
<dbReference type="GO" id="GO:0004519">
    <property type="term" value="F:endonuclease activity"/>
    <property type="evidence" value="ECO:0007669"/>
    <property type="project" value="UniProtKB-KW"/>
</dbReference>
<feature type="non-terminal residue" evidence="7">
    <location>
        <position position="1"/>
    </location>
</feature>
<keyword evidence="8" id="KW-1185">Reference proteome</keyword>
<keyword evidence="6" id="KW-0695">RNA-directed DNA polymerase</keyword>
<sequence length="98" mass="11095">VSHKFGIAHSPTGQAIVERAHGTLKHVLGRQKRGMPGETPHSRLEKVLYTINHLTVPQNSENPVILNHFLSVRSSDEAQLPRVKVQIWYLTTNRWEGP</sequence>
<dbReference type="InterPro" id="IPR012337">
    <property type="entry name" value="RNaseH-like_sf"/>
</dbReference>
<keyword evidence="4" id="KW-0255">Endonuclease</keyword>
<dbReference type="PANTHER" id="PTHR41694:SF3">
    <property type="entry name" value="RNA-DIRECTED DNA POLYMERASE-RELATED"/>
    <property type="match status" value="1"/>
</dbReference>